<proteinExistence type="predicted"/>
<dbReference type="STRING" id="556325.BHE16_01995"/>
<dbReference type="InterPro" id="IPR016024">
    <property type="entry name" value="ARM-type_fold"/>
</dbReference>
<dbReference type="InterPro" id="IPR014825">
    <property type="entry name" value="DNA_alkylation"/>
</dbReference>
<reference evidence="1 2" key="1">
    <citation type="submission" date="2016-11" db="EMBL/GenBank/DDBJ databases">
        <title>Genome sequencing of Zhihengliuella aestuarii B18 antagonistic to Plasmodiophora brassicae.</title>
        <authorList>
            <person name="Luo Y."/>
        </authorList>
    </citation>
    <scope>NUCLEOTIDE SEQUENCE [LARGE SCALE GENOMIC DNA]</scope>
    <source>
        <strain evidence="1 2">B18</strain>
    </source>
</reference>
<dbReference type="Gene3D" id="1.25.10.90">
    <property type="match status" value="1"/>
</dbReference>
<dbReference type="KEGG" id="nae:BHE16_01995"/>
<dbReference type="Proteomes" id="UP000183530">
    <property type="component" value="Chromosome"/>
</dbReference>
<dbReference type="PANTHER" id="PTHR34070">
    <property type="entry name" value="ARMADILLO-TYPE FOLD"/>
    <property type="match status" value="1"/>
</dbReference>
<dbReference type="SUPFAM" id="SSF48371">
    <property type="entry name" value="ARM repeat"/>
    <property type="match status" value="1"/>
</dbReference>
<dbReference type="Pfam" id="PF08713">
    <property type="entry name" value="DNA_alkylation"/>
    <property type="match status" value="1"/>
</dbReference>
<gene>
    <name evidence="1" type="ORF">BHE16_01995</name>
</gene>
<dbReference type="PANTHER" id="PTHR34070:SF1">
    <property type="entry name" value="DNA ALKYLATION REPAIR PROTEIN"/>
    <property type="match status" value="1"/>
</dbReference>
<keyword evidence="2" id="KW-1185">Reference proteome</keyword>
<organism evidence="1 2">
    <name type="scientific">Neomicrococcus aestuarii</name>
    <dbReference type="NCBI Taxonomy" id="556325"/>
    <lineage>
        <taxon>Bacteria</taxon>
        <taxon>Bacillati</taxon>
        <taxon>Actinomycetota</taxon>
        <taxon>Actinomycetes</taxon>
        <taxon>Micrococcales</taxon>
        <taxon>Micrococcaceae</taxon>
        <taxon>Neomicrococcus</taxon>
    </lineage>
</organism>
<evidence type="ECO:0000313" key="2">
    <source>
        <dbReference type="Proteomes" id="UP000183530"/>
    </source>
</evidence>
<evidence type="ECO:0008006" key="3">
    <source>
        <dbReference type="Google" id="ProtNLM"/>
    </source>
</evidence>
<evidence type="ECO:0000313" key="1">
    <source>
        <dbReference type="EMBL" id="APF41647.1"/>
    </source>
</evidence>
<sequence length="235" mass="27172">MAEQFFQRVTEEHLAVADPTRALKMQAYLKSEIPHFGVPRAQSRKINVTLAAEILDADNRSEAAATRLETSRYTWDHFTHRDHRYAAQDILDVRSIRGNIDVLPLLTHMVDTGQWWDLIDGIQRQYAALLVNHRQEIAELLLTWATHENKWRRRTAIIGQLNLKAETDTTLLTTVIERNASHPDFFVRKAIGWALREYAKTDEQWVRDFLGTHSGDLSSLSIREASKHLLNSKHE</sequence>
<dbReference type="AlphaFoldDB" id="A0A1L2ZR45"/>
<accession>A0A1L2ZR45</accession>
<protein>
    <recommendedName>
        <fullName evidence="3">DNA alkylation repair protein</fullName>
    </recommendedName>
</protein>
<name>A0A1L2ZR45_9MICC</name>
<dbReference type="EMBL" id="CP018135">
    <property type="protein sequence ID" value="APF41647.1"/>
    <property type="molecule type" value="Genomic_DNA"/>
</dbReference>